<keyword evidence="1" id="KW-0732">Signal</keyword>
<dbReference type="RefSeq" id="WP_066384166.1">
    <property type="nucleotide sequence ID" value="NZ_CP022572.1"/>
</dbReference>
<evidence type="ECO:0000256" key="1">
    <source>
        <dbReference type="SAM" id="SignalP"/>
    </source>
</evidence>
<dbReference type="EMBL" id="CP022572">
    <property type="protein sequence ID" value="AZU62905.1"/>
    <property type="molecule type" value="Genomic_DNA"/>
</dbReference>
<name>A0A3Q9R006_9BACI</name>
<reference evidence="2 3" key="1">
    <citation type="submission" date="2017-07" db="EMBL/GenBank/DDBJ databases">
        <title>The complete genome sequence of Bacillus mesonae strain H20-5, an efficient strain improving plant abiotic stress resistance.</title>
        <authorList>
            <person name="Kim S.Y."/>
            <person name="Song H."/>
            <person name="Sang M.K."/>
            <person name="Weon H.-Y."/>
            <person name="Song J."/>
        </authorList>
    </citation>
    <scope>NUCLEOTIDE SEQUENCE [LARGE SCALE GENOMIC DNA]</scope>
    <source>
        <strain evidence="2 3">H20-5</strain>
    </source>
</reference>
<organism evidence="2 3">
    <name type="scientific">Neobacillus mesonae</name>
    <dbReference type="NCBI Taxonomy" id="1193713"/>
    <lineage>
        <taxon>Bacteria</taxon>
        <taxon>Bacillati</taxon>
        <taxon>Bacillota</taxon>
        <taxon>Bacilli</taxon>
        <taxon>Bacillales</taxon>
        <taxon>Bacillaceae</taxon>
        <taxon>Neobacillus</taxon>
    </lineage>
</organism>
<sequence>MAKSKKAKWLMGISGTALSAFVISQVGANQGSTPLDLPQTISADSVSKQEKALIKLDWTNYNINGAAPSKGVEQSDRQTRRS</sequence>
<dbReference type="STRING" id="1193713.GCA_001636315_00335"/>
<feature type="signal peptide" evidence="1">
    <location>
        <begin position="1"/>
        <end position="28"/>
    </location>
</feature>
<protein>
    <submittedName>
        <fullName evidence="2">Uncharacterized protein</fullName>
    </submittedName>
</protein>
<keyword evidence="3" id="KW-1185">Reference proteome</keyword>
<proteinExistence type="predicted"/>
<dbReference type="AlphaFoldDB" id="A0A3Q9R006"/>
<accession>A0A3Q9R006</accession>
<evidence type="ECO:0000313" key="3">
    <source>
        <dbReference type="Proteomes" id="UP000282892"/>
    </source>
</evidence>
<dbReference type="KEGG" id="nmk:CHR53_17515"/>
<dbReference type="OrthoDB" id="2455447at2"/>
<evidence type="ECO:0000313" key="2">
    <source>
        <dbReference type="EMBL" id="AZU62905.1"/>
    </source>
</evidence>
<gene>
    <name evidence="2" type="ORF">CHR53_17515</name>
</gene>
<dbReference type="Proteomes" id="UP000282892">
    <property type="component" value="Chromosome"/>
</dbReference>
<feature type="chain" id="PRO_5018622309" evidence="1">
    <location>
        <begin position="29"/>
        <end position="82"/>
    </location>
</feature>